<feature type="compositionally biased region" description="Basic and acidic residues" evidence="1">
    <location>
        <begin position="62"/>
        <end position="73"/>
    </location>
</feature>
<evidence type="ECO:0000313" key="3">
    <source>
        <dbReference type="Proteomes" id="UP001319861"/>
    </source>
</evidence>
<evidence type="ECO:0000313" key="2">
    <source>
        <dbReference type="EMBL" id="BCT74182.1"/>
    </source>
</evidence>
<dbReference type="EMBL" id="AP024525">
    <property type="protein sequence ID" value="BCT74182.1"/>
    <property type="molecule type" value="Genomic_DNA"/>
</dbReference>
<name>A0ABN6FAJ8_SINCY</name>
<gene>
    <name evidence="2" type="ORF">SCMU_00240</name>
</gene>
<reference evidence="2 3" key="1">
    <citation type="journal article" date="2021" name="J. Biosci. Bioeng.">
        <title>Identification and characterization of a chc gene cluster responsible for the aromatization pathway of cyclohexanecarboxylate degradation in Sinomonas cyclohexanicum ATCC 51369.</title>
        <authorList>
            <person name="Yamamoto T."/>
            <person name="Hasegawa Y."/>
            <person name="Lau P.C.K."/>
            <person name="Iwaki H."/>
        </authorList>
    </citation>
    <scope>NUCLEOTIDE SEQUENCE [LARGE SCALE GENOMIC DNA]</scope>
    <source>
        <strain evidence="2 3">ATCC 51369</strain>
    </source>
</reference>
<protein>
    <submittedName>
        <fullName evidence="2">Uncharacterized protein</fullName>
    </submittedName>
</protein>
<organism evidence="2 3">
    <name type="scientific">Sinomonas cyclohexanicum</name>
    <name type="common">Corynebacterium cyclohexanicum</name>
    <dbReference type="NCBI Taxonomy" id="322009"/>
    <lineage>
        <taxon>Bacteria</taxon>
        <taxon>Bacillati</taxon>
        <taxon>Actinomycetota</taxon>
        <taxon>Actinomycetes</taxon>
        <taxon>Micrococcales</taxon>
        <taxon>Micrococcaceae</taxon>
        <taxon>Sinomonas</taxon>
    </lineage>
</organism>
<sequence>MAAGESSRTSREATARRIRRGIRAAQLRVALDEARGRQTPEAVVRLAQLPMPPLPSPLDALRSPDGKLRTDPASRREVARYLRRGVRAAQLRVVLDAELGRPTPEAVKRLAQMKLPTLE</sequence>
<evidence type="ECO:0000256" key="1">
    <source>
        <dbReference type="SAM" id="MobiDB-lite"/>
    </source>
</evidence>
<feature type="region of interest" description="Disordered" evidence="1">
    <location>
        <begin position="50"/>
        <end position="73"/>
    </location>
</feature>
<keyword evidence="3" id="KW-1185">Reference proteome</keyword>
<proteinExistence type="predicted"/>
<accession>A0ABN6FAJ8</accession>
<dbReference type="Proteomes" id="UP001319861">
    <property type="component" value="Chromosome"/>
</dbReference>